<gene>
    <name evidence="3" type="ORF">KSP40_PGU004340</name>
</gene>
<dbReference type="PANTHER" id="PTHR33177:SF24">
    <property type="entry name" value="FILAMENTOUS HEMAGGLUTININ TRANSPORTER"/>
    <property type="match status" value="1"/>
</dbReference>
<dbReference type="InterPro" id="IPR056440">
    <property type="entry name" value="Zn-ribbon_GIR1"/>
</dbReference>
<dbReference type="InterPro" id="IPR055281">
    <property type="entry name" value="GIR1-2/SIED1"/>
</dbReference>
<dbReference type="Proteomes" id="UP001412067">
    <property type="component" value="Unassembled WGS sequence"/>
</dbReference>
<proteinExistence type="predicted"/>
<protein>
    <recommendedName>
        <fullName evidence="2">GIR1-like zinc ribbon domain-containing protein</fullName>
    </recommendedName>
</protein>
<dbReference type="EMBL" id="JBBWWR010000004">
    <property type="protein sequence ID" value="KAK8967686.1"/>
    <property type="molecule type" value="Genomic_DNA"/>
</dbReference>
<accession>A0ABR2MW64</accession>
<feature type="domain" description="GIR1-like zinc ribbon" evidence="2">
    <location>
        <begin position="131"/>
        <end position="154"/>
    </location>
</feature>
<keyword evidence="4" id="KW-1185">Reference proteome</keyword>
<feature type="compositionally biased region" description="Low complexity" evidence="1">
    <location>
        <begin position="95"/>
        <end position="111"/>
    </location>
</feature>
<feature type="region of interest" description="Disordered" evidence="1">
    <location>
        <begin position="78"/>
        <end position="127"/>
    </location>
</feature>
<sequence length="180" mass="19237">MQSGRTYLNNLNSNRSIHGMQDLNLPPPSSSGFAMPDDSSLLDLKLARGHSDGSGRYCGSFQSVCTLEKVKSALERAGRARVSEPQLGRQSEVVSSASASASPSSSTTSSSMKRRLMGEEDDGGSAPTGGMMVAACPTCLLYVLISKANPRCPRSSLRQCGDLMLSLVWYHHSAFLDFLV</sequence>
<organism evidence="3 4">
    <name type="scientific">Platanthera guangdongensis</name>
    <dbReference type="NCBI Taxonomy" id="2320717"/>
    <lineage>
        <taxon>Eukaryota</taxon>
        <taxon>Viridiplantae</taxon>
        <taxon>Streptophyta</taxon>
        <taxon>Embryophyta</taxon>
        <taxon>Tracheophyta</taxon>
        <taxon>Spermatophyta</taxon>
        <taxon>Magnoliopsida</taxon>
        <taxon>Liliopsida</taxon>
        <taxon>Asparagales</taxon>
        <taxon>Orchidaceae</taxon>
        <taxon>Orchidoideae</taxon>
        <taxon>Orchideae</taxon>
        <taxon>Orchidinae</taxon>
        <taxon>Platanthera</taxon>
    </lineage>
</organism>
<dbReference type="PANTHER" id="PTHR33177">
    <property type="entry name" value="PUTATIVE-RELATED"/>
    <property type="match status" value="1"/>
</dbReference>
<evidence type="ECO:0000313" key="3">
    <source>
        <dbReference type="EMBL" id="KAK8967686.1"/>
    </source>
</evidence>
<reference evidence="3 4" key="1">
    <citation type="journal article" date="2022" name="Nat. Plants">
        <title>Genomes of leafy and leafless Platanthera orchids illuminate the evolution of mycoheterotrophy.</title>
        <authorList>
            <person name="Li M.H."/>
            <person name="Liu K.W."/>
            <person name="Li Z."/>
            <person name="Lu H.C."/>
            <person name="Ye Q.L."/>
            <person name="Zhang D."/>
            <person name="Wang J.Y."/>
            <person name="Li Y.F."/>
            <person name="Zhong Z.M."/>
            <person name="Liu X."/>
            <person name="Yu X."/>
            <person name="Liu D.K."/>
            <person name="Tu X.D."/>
            <person name="Liu B."/>
            <person name="Hao Y."/>
            <person name="Liao X.Y."/>
            <person name="Jiang Y.T."/>
            <person name="Sun W.H."/>
            <person name="Chen J."/>
            <person name="Chen Y.Q."/>
            <person name="Ai Y."/>
            <person name="Zhai J.W."/>
            <person name="Wu S.S."/>
            <person name="Zhou Z."/>
            <person name="Hsiao Y.Y."/>
            <person name="Wu W.L."/>
            <person name="Chen Y.Y."/>
            <person name="Lin Y.F."/>
            <person name="Hsu J.L."/>
            <person name="Li C.Y."/>
            <person name="Wang Z.W."/>
            <person name="Zhao X."/>
            <person name="Zhong W.Y."/>
            <person name="Ma X.K."/>
            <person name="Ma L."/>
            <person name="Huang J."/>
            <person name="Chen G.Z."/>
            <person name="Huang M.Z."/>
            <person name="Huang L."/>
            <person name="Peng D.H."/>
            <person name="Luo Y.B."/>
            <person name="Zou S.Q."/>
            <person name="Chen S.P."/>
            <person name="Lan S."/>
            <person name="Tsai W.C."/>
            <person name="Van de Peer Y."/>
            <person name="Liu Z.J."/>
        </authorList>
    </citation>
    <scope>NUCLEOTIDE SEQUENCE [LARGE SCALE GENOMIC DNA]</scope>
    <source>
        <strain evidence="3">Lor288</strain>
    </source>
</reference>
<evidence type="ECO:0000256" key="1">
    <source>
        <dbReference type="SAM" id="MobiDB-lite"/>
    </source>
</evidence>
<name>A0ABR2MW64_9ASPA</name>
<evidence type="ECO:0000259" key="2">
    <source>
        <dbReference type="Pfam" id="PF24747"/>
    </source>
</evidence>
<dbReference type="Pfam" id="PF24747">
    <property type="entry name" value="Zn-ribbon_GIR1"/>
    <property type="match status" value="1"/>
</dbReference>
<comment type="caution">
    <text evidence="3">The sequence shown here is derived from an EMBL/GenBank/DDBJ whole genome shotgun (WGS) entry which is preliminary data.</text>
</comment>
<evidence type="ECO:0000313" key="4">
    <source>
        <dbReference type="Proteomes" id="UP001412067"/>
    </source>
</evidence>